<dbReference type="EMBL" id="NPDY01000005">
    <property type="protein sequence ID" value="PJZ70162.1"/>
    <property type="molecule type" value="Genomic_DNA"/>
</dbReference>
<evidence type="ECO:0000313" key="9">
    <source>
        <dbReference type="Proteomes" id="UP000231962"/>
    </source>
</evidence>
<organism evidence="8 10">
    <name type="scientific">Leptospira perolatii</name>
    <dbReference type="NCBI Taxonomy" id="2023191"/>
    <lineage>
        <taxon>Bacteria</taxon>
        <taxon>Pseudomonadati</taxon>
        <taxon>Spirochaetota</taxon>
        <taxon>Spirochaetia</taxon>
        <taxon>Leptospirales</taxon>
        <taxon>Leptospiraceae</taxon>
        <taxon>Leptospira</taxon>
    </lineage>
</organism>
<dbReference type="GO" id="GO:0003723">
    <property type="term" value="F:RNA binding"/>
    <property type="evidence" value="ECO:0007669"/>
    <property type="project" value="UniProtKB-KW"/>
</dbReference>
<comment type="similarity">
    <text evidence="1 5">Belongs to the pseudouridine synthase RsuA family.</text>
</comment>
<evidence type="ECO:0000313" key="7">
    <source>
        <dbReference type="EMBL" id="PJZ70162.1"/>
    </source>
</evidence>
<keyword evidence="9" id="KW-1185">Reference proteome</keyword>
<evidence type="ECO:0000256" key="2">
    <source>
        <dbReference type="ARBA" id="ARBA00022884"/>
    </source>
</evidence>
<dbReference type="InterPro" id="IPR000748">
    <property type="entry name" value="PsdUridine_synth_RsuA/RluB/E/F"/>
</dbReference>
<evidence type="ECO:0000313" key="8">
    <source>
        <dbReference type="EMBL" id="PJZ73351.1"/>
    </source>
</evidence>
<dbReference type="Gene3D" id="3.30.70.580">
    <property type="entry name" value="Pseudouridine synthase I, catalytic domain, N-terminal subdomain"/>
    <property type="match status" value="1"/>
</dbReference>
<name>A0A2M9ZMZ4_9LEPT</name>
<dbReference type="InterPro" id="IPR002942">
    <property type="entry name" value="S4_RNA-bd"/>
</dbReference>
<keyword evidence="2 4" id="KW-0694">RNA-binding</keyword>
<sequence length="254" mass="29161">MGKSDLKKEKKLQTDSEVRINRYLADCGFGSRRKTEELILSGFVTVNGETVRELSRKIQVGSDEVKVRGKVAIPEQEIYVIALNKPKGYLCSHSDRFHEETVFSLLPEKFARLAIAGRLDLESRGLLLLSNDGKIVQRLSHPTMASEKEYLVRIDRKISFSKIKQEFLQGIQEGEETLRAEKVFLDLEGRENSESDRFRVILQQGRKRQIRRMFSALGARVVDLQRVRIGNILLIDLGIKEGEYVSLNPNRWRS</sequence>
<dbReference type="PANTHER" id="PTHR47683">
    <property type="entry name" value="PSEUDOURIDINE SYNTHASE FAMILY PROTEIN-RELATED"/>
    <property type="match status" value="1"/>
</dbReference>
<dbReference type="PROSITE" id="PS01149">
    <property type="entry name" value="PSI_RSU"/>
    <property type="match status" value="1"/>
</dbReference>
<dbReference type="InterPro" id="IPR020103">
    <property type="entry name" value="PsdUridine_synth_cat_dom_sf"/>
</dbReference>
<evidence type="ECO:0000256" key="1">
    <source>
        <dbReference type="ARBA" id="ARBA00008348"/>
    </source>
</evidence>
<comment type="caution">
    <text evidence="8">The sequence shown here is derived from an EMBL/GenBank/DDBJ whole genome shotgun (WGS) entry which is preliminary data.</text>
</comment>
<dbReference type="PROSITE" id="PS50889">
    <property type="entry name" value="S4"/>
    <property type="match status" value="1"/>
</dbReference>
<dbReference type="InterPro" id="IPR036986">
    <property type="entry name" value="S4_RNA-bd_sf"/>
</dbReference>
<evidence type="ECO:0000256" key="5">
    <source>
        <dbReference type="RuleBase" id="RU003887"/>
    </source>
</evidence>
<accession>A0A2M9ZMZ4</accession>
<reference evidence="9 10" key="1">
    <citation type="submission" date="2017-07" db="EMBL/GenBank/DDBJ databases">
        <title>Leptospira spp. isolated from tropical soils.</title>
        <authorList>
            <person name="Thibeaux R."/>
            <person name="Iraola G."/>
            <person name="Ferres I."/>
            <person name="Bierque E."/>
            <person name="Girault D."/>
            <person name="Soupe-Gilbert M.-E."/>
            <person name="Picardeau M."/>
            <person name="Goarant C."/>
        </authorList>
    </citation>
    <scope>NUCLEOTIDE SEQUENCE [LARGE SCALE GENOMIC DNA]</scope>
    <source>
        <strain evidence="8 10">FH1-B-B1</strain>
        <strain evidence="7 9">FH1-B-C1</strain>
    </source>
</reference>
<dbReference type="GO" id="GO:0000455">
    <property type="term" value="P:enzyme-directed rRNA pseudouridine synthesis"/>
    <property type="evidence" value="ECO:0007669"/>
    <property type="project" value="UniProtKB-ARBA"/>
</dbReference>
<evidence type="ECO:0000259" key="6">
    <source>
        <dbReference type="SMART" id="SM00363"/>
    </source>
</evidence>
<gene>
    <name evidence="7" type="ORF">CH360_08075</name>
    <name evidence="8" type="ORF">CH373_10330</name>
</gene>
<dbReference type="InterPro" id="IPR006145">
    <property type="entry name" value="PsdUridine_synth_RsuA/RluA"/>
</dbReference>
<keyword evidence="3 5" id="KW-0413">Isomerase</keyword>
<dbReference type="EC" id="5.4.99.-" evidence="5"/>
<dbReference type="EMBL" id="NPDZ01000005">
    <property type="protein sequence ID" value="PJZ73351.1"/>
    <property type="molecule type" value="Genomic_DNA"/>
</dbReference>
<dbReference type="SUPFAM" id="SSF55120">
    <property type="entry name" value="Pseudouridine synthase"/>
    <property type="match status" value="1"/>
</dbReference>
<dbReference type="SMART" id="SM00363">
    <property type="entry name" value="S4"/>
    <property type="match status" value="1"/>
</dbReference>
<dbReference type="Gene3D" id="3.10.290.10">
    <property type="entry name" value="RNA-binding S4 domain"/>
    <property type="match status" value="1"/>
</dbReference>
<dbReference type="Proteomes" id="UP000231990">
    <property type="component" value="Unassembled WGS sequence"/>
</dbReference>
<dbReference type="Gene3D" id="3.30.70.1560">
    <property type="entry name" value="Alpha-L RNA-binding motif"/>
    <property type="match status" value="1"/>
</dbReference>
<dbReference type="SUPFAM" id="SSF55174">
    <property type="entry name" value="Alpha-L RNA-binding motif"/>
    <property type="match status" value="1"/>
</dbReference>
<evidence type="ECO:0000256" key="3">
    <source>
        <dbReference type="ARBA" id="ARBA00023235"/>
    </source>
</evidence>
<dbReference type="AlphaFoldDB" id="A0A2M9ZMZ4"/>
<dbReference type="InterPro" id="IPR018496">
    <property type="entry name" value="PsdUridine_synth_RsuA/RluB_CS"/>
</dbReference>
<dbReference type="Pfam" id="PF00849">
    <property type="entry name" value="PseudoU_synth_2"/>
    <property type="match status" value="1"/>
</dbReference>
<proteinExistence type="inferred from homology"/>
<dbReference type="InterPro" id="IPR050343">
    <property type="entry name" value="RsuA_PseudoU_synthase"/>
</dbReference>
<dbReference type="FunFam" id="3.10.290.10:FF:000003">
    <property type="entry name" value="Pseudouridine synthase"/>
    <property type="match status" value="1"/>
</dbReference>
<dbReference type="InterPro" id="IPR020094">
    <property type="entry name" value="TruA/RsuA/RluB/E/F_N"/>
</dbReference>
<evidence type="ECO:0000313" key="10">
    <source>
        <dbReference type="Proteomes" id="UP000231990"/>
    </source>
</evidence>
<dbReference type="CDD" id="cd00165">
    <property type="entry name" value="S4"/>
    <property type="match status" value="1"/>
</dbReference>
<dbReference type="PANTHER" id="PTHR47683:SF4">
    <property type="entry name" value="PSEUDOURIDINE SYNTHASE"/>
    <property type="match status" value="1"/>
</dbReference>
<protein>
    <recommendedName>
        <fullName evidence="5">Pseudouridine synthase</fullName>
        <ecNumber evidence="5">5.4.99.-</ecNumber>
    </recommendedName>
</protein>
<feature type="domain" description="RNA-binding S4" evidence="6">
    <location>
        <begin position="18"/>
        <end position="77"/>
    </location>
</feature>
<dbReference type="Pfam" id="PF01479">
    <property type="entry name" value="S4"/>
    <property type="match status" value="1"/>
</dbReference>
<dbReference type="InterPro" id="IPR042092">
    <property type="entry name" value="PsdUridine_s_RsuA/RluB/E/F_cat"/>
</dbReference>
<evidence type="ECO:0000256" key="4">
    <source>
        <dbReference type="PROSITE-ProRule" id="PRU00182"/>
    </source>
</evidence>
<dbReference type="Proteomes" id="UP000231962">
    <property type="component" value="Unassembled WGS sequence"/>
</dbReference>
<dbReference type="OrthoDB" id="9807213at2"/>
<dbReference type="GO" id="GO:0120159">
    <property type="term" value="F:rRNA pseudouridine synthase activity"/>
    <property type="evidence" value="ECO:0007669"/>
    <property type="project" value="UniProtKB-ARBA"/>
</dbReference>
<dbReference type="NCBIfam" id="TIGR00093">
    <property type="entry name" value="pseudouridine synthase"/>
    <property type="match status" value="1"/>
</dbReference>